<dbReference type="AlphaFoldDB" id="A0A9D1EJJ8"/>
<feature type="signal peptide" evidence="2">
    <location>
        <begin position="1"/>
        <end position="21"/>
    </location>
</feature>
<sequence length="228" mass="24632">MGMAALLLAGIFFLGRQGALMAPEAAAAAAEVEAAPLVAVDAGHGGEDPGKVGVNDVLEKDVNLQIARKLKEYLESQGVRAELLREEDAGLNDADASNKKVQDLQRRCDRIHELQPACTVSIHQNSYPEASVKGAQVFYYTHSAEGEALAKDIQEQLIGQVDPENHRQAKGNTTYYLLKKTDVPLAIVECGFLSNPQEAELLTQEDYQTRVAKAVGDGILEYLTGKKA</sequence>
<name>A0A9D1EJJ8_9FIRM</name>
<dbReference type="Proteomes" id="UP000886841">
    <property type="component" value="Unassembled WGS sequence"/>
</dbReference>
<dbReference type="GO" id="GO:0008745">
    <property type="term" value="F:N-acetylmuramoyl-L-alanine amidase activity"/>
    <property type="evidence" value="ECO:0007669"/>
    <property type="project" value="InterPro"/>
</dbReference>
<dbReference type="SUPFAM" id="SSF53187">
    <property type="entry name" value="Zn-dependent exopeptidases"/>
    <property type="match status" value="1"/>
</dbReference>
<reference evidence="4" key="1">
    <citation type="submission" date="2020-10" db="EMBL/GenBank/DDBJ databases">
        <authorList>
            <person name="Gilroy R."/>
        </authorList>
    </citation>
    <scope>NUCLEOTIDE SEQUENCE</scope>
    <source>
        <strain evidence="4">ChiSxjej1B13-7041</strain>
    </source>
</reference>
<dbReference type="PANTHER" id="PTHR30404">
    <property type="entry name" value="N-ACETYLMURAMOYL-L-ALANINE AMIDASE"/>
    <property type="match status" value="1"/>
</dbReference>
<accession>A0A9D1EJJ8</accession>
<dbReference type="EMBL" id="DVHU01000045">
    <property type="protein sequence ID" value="HIR92774.1"/>
    <property type="molecule type" value="Genomic_DNA"/>
</dbReference>
<dbReference type="GO" id="GO:0030288">
    <property type="term" value="C:outer membrane-bounded periplasmic space"/>
    <property type="evidence" value="ECO:0007669"/>
    <property type="project" value="TreeGrafter"/>
</dbReference>
<keyword evidence="1" id="KW-0378">Hydrolase</keyword>
<dbReference type="InterPro" id="IPR050695">
    <property type="entry name" value="N-acetylmuramoyl_amidase_3"/>
</dbReference>
<evidence type="ECO:0000259" key="3">
    <source>
        <dbReference type="SMART" id="SM00646"/>
    </source>
</evidence>
<proteinExistence type="predicted"/>
<dbReference type="CDD" id="cd02696">
    <property type="entry name" value="MurNAc-LAA"/>
    <property type="match status" value="1"/>
</dbReference>
<feature type="chain" id="PRO_5039655222" evidence="2">
    <location>
        <begin position="22"/>
        <end position="228"/>
    </location>
</feature>
<reference evidence="4" key="2">
    <citation type="journal article" date="2021" name="PeerJ">
        <title>Extensive microbial diversity within the chicken gut microbiome revealed by metagenomics and culture.</title>
        <authorList>
            <person name="Gilroy R."/>
            <person name="Ravi A."/>
            <person name="Getino M."/>
            <person name="Pursley I."/>
            <person name="Horton D.L."/>
            <person name="Alikhan N.F."/>
            <person name="Baker D."/>
            <person name="Gharbi K."/>
            <person name="Hall N."/>
            <person name="Watson M."/>
            <person name="Adriaenssens E.M."/>
            <person name="Foster-Nyarko E."/>
            <person name="Jarju S."/>
            <person name="Secka A."/>
            <person name="Antonio M."/>
            <person name="Oren A."/>
            <person name="Chaudhuri R.R."/>
            <person name="La Ragione R."/>
            <person name="Hildebrand F."/>
            <person name="Pallen M.J."/>
        </authorList>
    </citation>
    <scope>NUCLEOTIDE SEQUENCE</scope>
    <source>
        <strain evidence="4">ChiSxjej1B13-7041</strain>
    </source>
</reference>
<evidence type="ECO:0000256" key="2">
    <source>
        <dbReference type="SAM" id="SignalP"/>
    </source>
</evidence>
<keyword evidence="2" id="KW-0732">Signal</keyword>
<dbReference type="InterPro" id="IPR002508">
    <property type="entry name" value="MurNAc-LAA_cat"/>
</dbReference>
<evidence type="ECO:0000256" key="1">
    <source>
        <dbReference type="ARBA" id="ARBA00022801"/>
    </source>
</evidence>
<dbReference type="SMART" id="SM00646">
    <property type="entry name" value="Ami_3"/>
    <property type="match status" value="1"/>
</dbReference>
<evidence type="ECO:0000313" key="5">
    <source>
        <dbReference type="Proteomes" id="UP000886841"/>
    </source>
</evidence>
<gene>
    <name evidence="4" type="ORF">IAB98_05080</name>
</gene>
<organism evidence="4 5">
    <name type="scientific">Candidatus Egerieimonas intestinavium</name>
    <dbReference type="NCBI Taxonomy" id="2840777"/>
    <lineage>
        <taxon>Bacteria</taxon>
        <taxon>Bacillati</taxon>
        <taxon>Bacillota</taxon>
        <taxon>Clostridia</taxon>
        <taxon>Lachnospirales</taxon>
        <taxon>Lachnospiraceae</taxon>
        <taxon>Lachnospiraceae incertae sedis</taxon>
        <taxon>Candidatus Egerieimonas</taxon>
    </lineage>
</organism>
<dbReference type="Gene3D" id="3.40.630.40">
    <property type="entry name" value="Zn-dependent exopeptidases"/>
    <property type="match status" value="1"/>
</dbReference>
<dbReference type="GO" id="GO:0009253">
    <property type="term" value="P:peptidoglycan catabolic process"/>
    <property type="evidence" value="ECO:0007669"/>
    <property type="project" value="InterPro"/>
</dbReference>
<comment type="caution">
    <text evidence="4">The sequence shown here is derived from an EMBL/GenBank/DDBJ whole genome shotgun (WGS) entry which is preliminary data.</text>
</comment>
<protein>
    <submittedName>
        <fullName evidence="4">N-acetylmuramoyl-L-alanine amidase</fullName>
    </submittedName>
</protein>
<dbReference type="Pfam" id="PF01520">
    <property type="entry name" value="Amidase_3"/>
    <property type="match status" value="1"/>
</dbReference>
<feature type="domain" description="MurNAc-LAA" evidence="3">
    <location>
        <begin position="108"/>
        <end position="220"/>
    </location>
</feature>
<evidence type="ECO:0000313" key="4">
    <source>
        <dbReference type="EMBL" id="HIR92774.1"/>
    </source>
</evidence>
<dbReference type="PANTHER" id="PTHR30404:SF0">
    <property type="entry name" value="N-ACETYLMURAMOYL-L-ALANINE AMIDASE AMIC"/>
    <property type="match status" value="1"/>
</dbReference>